<dbReference type="NCBIfam" id="TIGR04183">
    <property type="entry name" value="Por_Secre_tail"/>
    <property type="match status" value="1"/>
</dbReference>
<feature type="signal peptide" evidence="2">
    <location>
        <begin position="1"/>
        <end position="18"/>
    </location>
</feature>
<dbReference type="EMBL" id="CP060139">
    <property type="protein sequence ID" value="QNR25605.1"/>
    <property type="molecule type" value="Genomic_DNA"/>
</dbReference>
<dbReference type="AlphaFoldDB" id="A0A7H0VIQ7"/>
<dbReference type="SUPFAM" id="SSF50939">
    <property type="entry name" value="Sialidases"/>
    <property type="match status" value="1"/>
</dbReference>
<proteinExistence type="predicted"/>
<dbReference type="Proteomes" id="UP000516305">
    <property type="component" value="Chromosome"/>
</dbReference>
<keyword evidence="5" id="KW-1185">Reference proteome</keyword>
<keyword evidence="1 2" id="KW-0732">Signal</keyword>
<feature type="domain" description="Secretion system C-terminal sorting" evidence="3">
    <location>
        <begin position="721"/>
        <end position="776"/>
    </location>
</feature>
<accession>A0A7H0VIQ7</accession>
<evidence type="ECO:0000259" key="3">
    <source>
        <dbReference type="Pfam" id="PF18962"/>
    </source>
</evidence>
<dbReference type="InterPro" id="IPR015943">
    <property type="entry name" value="WD40/YVTN_repeat-like_dom_sf"/>
</dbReference>
<protein>
    <submittedName>
        <fullName evidence="4">T9SS type A sorting domain-containing protein</fullName>
    </submittedName>
</protein>
<name>A0A7H0VIQ7_9FLAO</name>
<reference evidence="4 5" key="1">
    <citation type="submission" date="2020-08" db="EMBL/GenBank/DDBJ databases">
        <title>Croceimicrobium hydrocarbonivorans gen. nov., sp. nov., a novel marine bacterium isolated from a bacterial consortium that degrades polyethylene terephthalate.</title>
        <authorList>
            <person name="Liu R."/>
        </authorList>
    </citation>
    <scope>NUCLEOTIDE SEQUENCE [LARGE SCALE GENOMIC DNA]</scope>
    <source>
        <strain evidence="4 5">A20-9</strain>
    </source>
</reference>
<dbReference type="RefSeq" id="WP_210760131.1">
    <property type="nucleotide sequence ID" value="NZ_CP060139.1"/>
</dbReference>
<gene>
    <name evidence="4" type="ORF">H4K34_07120</name>
</gene>
<evidence type="ECO:0000313" key="5">
    <source>
        <dbReference type="Proteomes" id="UP000516305"/>
    </source>
</evidence>
<feature type="chain" id="PRO_5028900696" evidence="2">
    <location>
        <begin position="19"/>
        <end position="782"/>
    </location>
</feature>
<dbReference type="KEGG" id="chyd:H4K34_07120"/>
<dbReference type="Pfam" id="PF18962">
    <property type="entry name" value="Por_Secre_tail"/>
    <property type="match status" value="1"/>
</dbReference>
<dbReference type="Gene3D" id="2.130.10.10">
    <property type="entry name" value="YVTN repeat-like/Quinoprotein amine dehydrogenase"/>
    <property type="match status" value="1"/>
</dbReference>
<organism evidence="4 5">
    <name type="scientific">Croceimicrobium hydrocarbonivorans</name>
    <dbReference type="NCBI Taxonomy" id="2761580"/>
    <lineage>
        <taxon>Bacteria</taxon>
        <taxon>Pseudomonadati</taxon>
        <taxon>Bacteroidota</taxon>
        <taxon>Flavobacteriia</taxon>
        <taxon>Flavobacteriales</taxon>
        <taxon>Owenweeksiaceae</taxon>
        <taxon>Croceimicrobium</taxon>
    </lineage>
</organism>
<evidence type="ECO:0000256" key="1">
    <source>
        <dbReference type="ARBA" id="ARBA00022729"/>
    </source>
</evidence>
<sequence length="782" mass="90765">MRNLYLLLFFVVSLSSNAQEWGLLGDLEKLPFYGGFAWDFEIGSYKGEQIIFVSLSGGDGIYYATFPKGEVPKRLNWKTFYATRAGGPFYFPSTSKMQWHQKTEQLFFISDYELYKAKLGEEAEFIHRSSTFLLVGDTLISPRWERSAFLFDRQKLLPNGQLELISQDPGPDYYIDAYYQLSLDPKTKRVVYWGDTILQSREPYYSKAASLNYEAHNFSLDRSGFEEDPICHIDAKGVWHVLASQNKDYFFTYPDTTLYPPKPRLWFRSFDEGQTWTEAEEINEAWPLAYTLPPLISSASDERGDHIIAGSLYRTFGKDWQQIGSKYKSRGDMFVYAGASAFLSGDASKAFHATNLGPALSTAYGDSLFLLSENLIGSPMSDFYYERKSHTIVAASSQQIAVLQEAATPYETWHYLAPPDRFPRYWQVAYSAQGNTLYAADRKLYRRDLYQGRWKMIMDPEEMGFFLGSFNQILDLAIDPINDQRIAVVLDDYDRGYTILYSEDGGDLWDSLPLSFSYNTIDRLRWFPQGAQASRLYFSQPDPYYFHQNKMDFYHFEPGNDPVLMSDSIPGFGPDYCHLIQYDQIPGTDRLVVLSTIPANDSVQRRVDFTLAIQDENLQWDTLYGEWVEDCYGCYSYPSSVMATEDFVFVGVGHWLYMYQHGDNNLRYVGRRPNPMPRGENYRYLELIDNYMYVGGEYGVFRHHLYEYIDPDYPDESWNFYPNPSAGELRIQPPGKIEVYTLDGQRVYKGEEVEYLLDLSHLPQGMYMVRRNRDAGKLWYRE</sequence>
<evidence type="ECO:0000256" key="2">
    <source>
        <dbReference type="SAM" id="SignalP"/>
    </source>
</evidence>
<dbReference type="InterPro" id="IPR026444">
    <property type="entry name" value="Secre_tail"/>
</dbReference>
<dbReference type="InterPro" id="IPR036278">
    <property type="entry name" value="Sialidase_sf"/>
</dbReference>
<evidence type="ECO:0000313" key="4">
    <source>
        <dbReference type="EMBL" id="QNR25605.1"/>
    </source>
</evidence>